<keyword evidence="1" id="KW-0812">Transmembrane</keyword>
<feature type="transmembrane region" description="Helical" evidence="1">
    <location>
        <begin position="606"/>
        <end position="627"/>
    </location>
</feature>
<sequence length="724" mass="81150">MGLVFILLLLLFGTTGLLCEKQEQPREENQPGAKYYNGKALVIPIEEDATVKLLQRWHDQAFSGLFSAFANQRMHKLSEKDKGTLQECSTKASEPTAQAKCVVKMLDAARKKQKSKKTKHKVHKPGKHELAKKTISSVKSKTMLKLLKHEKLRKIMEQKPVLKMISRSKAFKDQWIGGLKVARSKRAIQQRRDYSLISEDQDRTPLGVVARHLINIVRAIKNKNDTTSWSSTLVKLREKAKKMRWEKEFEKRIKKKLNLENEGDLKVAVQKRRKTPMISSKPRKAGRFTDHPEEDLLYEKIEDMENNRSENQTSTAIDDAIKFMREGIKLSLMLTGGNVTDFDKKTVKLASPRIMPVVPEEPDPDTIFVLSPSLFGLHNDGEGLEDITSITKLLKMLPNRDQEDWLNLIVEASGVSDEVKRIEMLDEEKREQATRKASINGKPLYFTRQNVSEIYGDFETRKIDVHDQLVRSFTSDQLNKMNKTGYAFMNKDQMHLLYGPTSPFNSSETLTRLLSIEGNITDKHIEKDLRLVAEMKEFNLRKKDIVLSPIISSPLVLAGAAMSQPIILSPVVLSPAVLSAAALGPVILSPWVFIPVILSPRILSPLIVNPLIFSPIVLSPLALHPLILSPGVFNPIVLSPLLLSPFILSPQVFTPLILSPMCLNPLILTPTVGGPLVLSPFVLSPLIASPQALFAVVLSPYALSPLIESKLIVSAVVLSPSWLS</sequence>
<protein>
    <submittedName>
        <fullName evidence="3">Uncharacterized protein</fullName>
    </submittedName>
</protein>
<keyword evidence="2" id="KW-0732">Signal</keyword>
<dbReference type="AlphaFoldDB" id="A0AA39HC10"/>
<gene>
    <name evidence="3" type="ORF">QR680_015941</name>
</gene>
<evidence type="ECO:0000313" key="3">
    <source>
        <dbReference type="EMBL" id="KAK0401727.1"/>
    </source>
</evidence>
<dbReference type="InterPro" id="IPR006954">
    <property type="entry name" value="Mlt-10-like"/>
</dbReference>
<keyword evidence="4" id="KW-1185">Reference proteome</keyword>
<accession>A0AA39HC10</accession>
<comment type="caution">
    <text evidence="3">The sequence shown here is derived from an EMBL/GenBank/DDBJ whole genome shotgun (WGS) entry which is preliminary data.</text>
</comment>
<feature type="signal peptide" evidence="2">
    <location>
        <begin position="1"/>
        <end position="19"/>
    </location>
</feature>
<keyword evidence="1" id="KW-1133">Transmembrane helix</keyword>
<name>A0AA39HC10_9BILA</name>
<feature type="chain" id="PRO_5041461705" evidence="2">
    <location>
        <begin position="20"/>
        <end position="724"/>
    </location>
</feature>
<keyword evidence="1" id="KW-0472">Membrane</keyword>
<proteinExistence type="predicted"/>
<evidence type="ECO:0000313" key="4">
    <source>
        <dbReference type="Proteomes" id="UP001175271"/>
    </source>
</evidence>
<dbReference type="EMBL" id="JAUCMV010000004">
    <property type="protein sequence ID" value="KAK0401727.1"/>
    <property type="molecule type" value="Genomic_DNA"/>
</dbReference>
<reference evidence="3" key="1">
    <citation type="submission" date="2023-06" db="EMBL/GenBank/DDBJ databases">
        <title>Genomic analysis of the entomopathogenic nematode Steinernema hermaphroditum.</title>
        <authorList>
            <person name="Schwarz E.M."/>
            <person name="Heppert J.K."/>
            <person name="Baniya A."/>
            <person name="Schwartz H.T."/>
            <person name="Tan C.-H."/>
            <person name="Antoshechkin I."/>
            <person name="Sternberg P.W."/>
            <person name="Goodrich-Blair H."/>
            <person name="Dillman A.R."/>
        </authorList>
    </citation>
    <scope>NUCLEOTIDE SEQUENCE</scope>
    <source>
        <strain evidence="3">PS9179</strain>
        <tissue evidence="3">Whole animal</tissue>
    </source>
</reference>
<dbReference type="Proteomes" id="UP001175271">
    <property type="component" value="Unassembled WGS sequence"/>
</dbReference>
<evidence type="ECO:0000256" key="1">
    <source>
        <dbReference type="SAM" id="Phobius"/>
    </source>
</evidence>
<dbReference type="PANTHER" id="PTHR21523">
    <property type="match status" value="1"/>
</dbReference>
<organism evidence="3 4">
    <name type="scientific">Steinernema hermaphroditum</name>
    <dbReference type="NCBI Taxonomy" id="289476"/>
    <lineage>
        <taxon>Eukaryota</taxon>
        <taxon>Metazoa</taxon>
        <taxon>Ecdysozoa</taxon>
        <taxon>Nematoda</taxon>
        <taxon>Chromadorea</taxon>
        <taxon>Rhabditida</taxon>
        <taxon>Tylenchina</taxon>
        <taxon>Panagrolaimomorpha</taxon>
        <taxon>Strongyloidoidea</taxon>
        <taxon>Steinernematidae</taxon>
        <taxon>Steinernema</taxon>
    </lineage>
</organism>
<feature type="transmembrane region" description="Helical" evidence="1">
    <location>
        <begin position="666"/>
        <end position="687"/>
    </location>
</feature>
<dbReference type="Pfam" id="PF04870">
    <property type="entry name" value="Moulting_cycle"/>
    <property type="match status" value="1"/>
</dbReference>
<feature type="transmembrane region" description="Helical" evidence="1">
    <location>
        <begin position="633"/>
        <end position="654"/>
    </location>
</feature>
<feature type="transmembrane region" description="Helical" evidence="1">
    <location>
        <begin position="572"/>
        <end position="594"/>
    </location>
</feature>
<dbReference type="PANTHER" id="PTHR21523:SF37">
    <property type="entry name" value="MLT-TEN (MLT-10) RELATED"/>
    <property type="match status" value="1"/>
</dbReference>
<evidence type="ECO:0000256" key="2">
    <source>
        <dbReference type="SAM" id="SignalP"/>
    </source>
</evidence>